<feature type="repeat" description="TPR" evidence="1">
    <location>
        <begin position="191"/>
        <end position="224"/>
    </location>
</feature>
<dbReference type="InterPro" id="IPR019734">
    <property type="entry name" value="TPR_rpt"/>
</dbReference>
<dbReference type="Proteomes" id="UP000675664">
    <property type="component" value="Unassembled WGS sequence"/>
</dbReference>
<evidence type="ECO:0000256" key="1">
    <source>
        <dbReference type="PROSITE-ProRule" id="PRU00339"/>
    </source>
</evidence>
<keyword evidence="2" id="KW-0175">Coiled coil</keyword>
<dbReference type="EMBL" id="JAGSND010000014">
    <property type="protein sequence ID" value="MBR0599546.1"/>
    <property type="molecule type" value="Genomic_DNA"/>
</dbReference>
<evidence type="ECO:0008006" key="6">
    <source>
        <dbReference type="Google" id="ProtNLM"/>
    </source>
</evidence>
<feature type="transmembrane region" description="Helical" evidence="3">
    <location>
        <begin position="353"/>
        <end position="371"/>
    </location>
</feature>
<accession>A0A8J8B392</accession>
<reference evidence="4" key="1">
    <citation type="submission" date="2021-04" db="EMBL/GenBank/DDBJ databases">
        <title>Sinoanaerobacter chloroacetimidivorans sp. nov., an obligate anaerobic bacterium isolated from anaerobic sludge.</title>
        <authorList>
            <person name="Bao Y."/>
        </authorList>
    </citation>
    <scope>NUCLEOTIDE SEQUENCE</scope>
    <source>
        <strain evidence="4">BAD-6</strain>
    </source>
</reference>
<comment type="caution">
    <text evidence="4">The sequence shown here is derived from an EMBL/GenBank/DDBJ whole genome shotgun (WGS) entry which is preliminary data.</text>
</comment>
<keyword evidence="5" id="KW-1185">Reference proteome</keyword>
<protein>
    <recommendedName>
        <fullName evidence="6">Tetratricopeptide repeat protein</fullName>
    </recommendedName>
</protein>
<evidence type="ECO:0000313" key="5">
    <source>
        <dbReference type="Proteomes" id="UP000675664"/>
    </source>
</evidence>
<evidence type="ECO:0000256" key="2">
    <source>
        <dbReference type="SAM" id="Coils"/>
    </source>
</evidence>
<dbReference type="PROSITE" id="PS50005">
    <property type="entry name" value="TPR"/>
    <property type="match status" value="1"/>
</dbReference>
<sequence length="373" mass="42700">MKTEVVMETIEDLKEFMKQLPEESRREYELAITKLVTQKQNPEFTYWLKQLMENEDETIAYAAFVCLNIYYRRDHDYTQLELLINSQRSRFQHHISFSHIELLSLIGNARKEPTMANLIQGHQNISKMPSNAGILHIFADLTATYYELKDTYQNTKTEVIENGEAENMQKQEWLSKAFYAVEEAIQLQNYAKFFCTRGRILALMGNFDEAMESIKDAIDFEDSSERDYAIRIGNYQYHKLSILARMQNQQIKNLVEHYEKRIKQENQKVQQELIETTKKIENSTIKNLEFLGLFAGIIGFTIGSISIAGNLAEKSFAGAAGLIIVLMGALLCVFSGFGVILHGLEKGKRGRNIVVFLAGLTVMAGGLLLCFNL</sequence>
<organism evidence="4 5">
    <name type="scientific">Sinanaerobacter chloroacetimidivorans</name>
    <dbReference type="NCBI Taxonomy" id="2818044"/>
    <lineage>
        <taxon>Bacteria</taxon>
        <taxon>Bacillati</taxon>
        <taxon>Bacillota</taxon>
        <taxon>Clostridia</taxon>
        <taxon>Peptostreptococcales</taxon>
        <taxon>Anaerovoracaceae</taxon>
        <taxon>Sinanaerobacter</taxon>
    </lineage>
</organism>
<keyword evidence="3" id="KW-0472">Membrane</keyword>
<feature type="transmembrane region" description="Helical" evidence="3">
    <location>
        <begin position="288"/>
        <end position="309"/>
    </location>
</feature>
<keyword evidence="3" id="KW-1133">Transmembrane helix</keyword>
<dbReference type="RefSeq" id="WP_227019680.1">
    <property type="nucleotide sequence ID" value="NZ_JAGSND010000014.1"/>
</dbReference>
<feature type="coiled-coil region" evidence="2">
    <location>
        <begin position="248"/>
        <end position="286"/>
    </location>
</feature>
<feature type="transmembrane region" description="Helical" evidence="3">
    <location>
        <begin position="315"/>
        <end position="341"/>
    </location>
</feature>
<proteinExistence type="predicted"/>
<dbReference type="InterPro" id="IPR011990">
    <property type="entry name" value="TPR-like_helical_dom_sf"/>
</dbReference>
<keyword evidence="3" id="KW-0812">Transmembrane</keyword>
<dbReference type="AlphaFoldDB" id="A0A8J8B392"/>
<evidence type="ECO:0000313" key="4">
    <source>
        <dbReference type="EMBL" id="MBR0599546.1"/>
    </source>
</evidence>
<evidence type="ECO:0000256" key="3">
    <source>
        <dbReference type="SAM" id="Phobius"/>
    </source>
</evidence>
<gene>
    <name evidence="4" type="ORF">KCX82_16800</name>
</gene>
<reference evidence="4" key="2">
    <citation type="submission" date="2021-04" db="EMBL/GenBank/DDBJ databases">
        <authorList>
            <person name="Liu J."/>
        </authorList>
    </citation>
    <scope>NUCLEOTIDE SEQUENCE</scope>
    <source>
        <strain evidence="4">BAD-6</strain>
    </source>
</reference>
<dbReference type="Gene3D" id="1.25.40.10">
    <property type="entry name" value="Tetratricopeptide repeat domain"/>
    <property type="match status" value="1"/>
</dbReference>
<name>A0A8J8B392_9FIRM</name>
<dbReference type="SUPFAM" id="SSF48452">
    <property type="entry name" value="TPR-like"/>
    <property type="match status" value="1"/>
</dbReference>
<keyword evidence="1" id="KW-0802">TPR repeat</keyword>